<gene>
    <name evidence="2" type="ORF">EYQ70_00910</name>
</gene>
<protein>
    <submittedName>
        <fullName evidence="2">Uncharacterized protein</fullName>
    </submittedName>
</protein>
<keyword evidence="1" id="KW-0472">Membrane</keyword>
<sequence>MSWDSKQDLPVKTLTKSVWGVASWITRWETENALEGFPAFKGPRGIILARWTGASKIYIRDDGQIIELTERFGFQGRRNLDLVTYDSIEVRHVPNQYMLLIGWMLAWMWGLGLILVIWSYWKQHTFVILNFGLKSTTNEAMVIRIDSEGWYEKISEFEDLLNEQREWEKRE</sequence>
<proteinExistence type="predicted"/>
<comment type="caution">
    <text evidence="2">The sequence shown here is derived from an EMBL/GenBank/DDBJ whole genome shotgun (WGS) entry which is preliminary data.</text>
</comment>
<evidence type="ECO:0000313" key="3">
    <source>
        <dbReference type="Proteomes" id="UP000585802"/>
    </source>
</evidence>
<keyword evidence="1" id="KW-0812">Transmembrane</keyword>
<organism evidence="2 3">
    <name type="scientific">Marine Group III euryarchaeote</name>
    <dbReference type="NCBI Taxonomy" id="2173149"/>
    <lineage>
        <taxon>Archaea</taxon>
        <taxon>Methanobacteriati</taxon>
        <taxon>Thermoplasmatota</taxon>
        <taxon>Thermoplasmata</taxon>
        <taxon>Candidatus Thermoprofundales</taxon>
    </lineage>
</organism>
<feature type="transmembrane region" description="Helical" evidence="1">
    <location>
        <begin position="97"/>
        <end position="121"/>
    </location>
</feature>
<dbReference type="EMBL" id="DUCX01000015">
    <property type="protein sequence ID" value="HIF36973.1"/>
    <property type="molecule type" value="Genomic_DNA"/>
</dbReference>
<dbReference type="AlphaFoldDB" id="A0A7J4GQN8"/>
<dbReference type="Proteomes" id="UP000585802">
    <property type="component" value="Unassembled WGS sequence"/>
</dbReference>
<reference evidence="3" key="1">
    <citation type="journal article" date="2019" name="bioRxiv">
        <title>Genome diversification in globally distributed novel marine Proteobacteria is linked to environmental adaptation.</title>
        <authorList>
            <person name="Zhou Z."/>
            <person name="Tran P.Q."/>
            <person name="Kieft K."/>
            <person name="Anantharaman K."/>
        </authorList>
    </citation>
    <scope>NUCLEOTIDE SEQUENCE [LARGE SCALE GENOMIC DNA]</scope>
</reference>
<accession>A0A7J4GQN8</accession>
<keyword evidence="1" id="KW-1133">Transmembrane helix</keyword>
<name>A0A7J4GQN8_9ARCH</name>
<evidence type="ECO:0000256" key="1">
    <source>
        <dbReference type="SAM" id="Phobius"/>
    </source>
</evidence>
<evidence type="ECO:0000313" key="2">
    <source>
        <dbReference type="EMBL" id="HIF36973.1"/>
    </source>
</evidence>